<keyword evidence="1" id="KW-0812">Transmembrane</keyword>
<keyword evidence="1" id="KW-0472">Membrane</keyword>
<evidence type="ECO:0000256" key="1">
    <source>
        <dbReference type="SAM" id="Phobius"/>
    </source>
</evidence>
<protein>
    <submittedName>
        <fullName evidence="2">Uncharacterized protein</fullName>
    </submittedName>
</protein>
<evidence type="ECO:0000313" key="3">
    <source>
        <dbReference type="Proteomes" id="UP001157418"/>
    </source>
</evidence>
<accession>A0AAU9P9F2</accession>
<dbReference type="Proteomes" id="UP001157418">
    <property type="component" value="Unassembled WGS sequence"/>
</dbReference>
<dbReference type="EMBL" id="CAKMRJ010005523">
    <property type="protein sequence ID" value="CAH1446804.1"/>
    <property type="molecule type" value="Genomic_DNA"/>
</dbReference>
<organism evidence="2 3">
    <name type="scientific">Lactuca virosa</name>
    <dbReference type="NCBI Taxonomy" id="75947"/>
    <lineage>
        <taxon>Eukaryota</taxon>
        <taxon>Viridiplantae</taxon>
        <taxon>Streptophyta</taxon>
        <taxon>Embryophyta</taxon>
        <taxon>Tracheophyta</taxon>
        <taxon>Spermatophyta</taxon>
        <taxon>Magnoliopsida</taxon>
        <taxon>eudicotyledons</taxon>
        <taxon>Gunneridae</taxon>
        <taxon>Pentapetalae</taxon>
        <taxon>asterids</taxon>
        <taxon>campanulids</taxon>
        <taxon>Asterales</taxon>
        <taxon>Asteraceae</taxon>
        <taxon>Cichorioideae</taxon>
        <taxon>Cichorieae</taxon>
        <taxon>Lactucinae</taxon>
        <taxon>Lactuca</taxon>
    </lineage>
</organism>
<comment type="caution">
    <text evidence="2">The sequence shown here is derived from an EMBL/GenBank/DDBJ whole genome shotgun (WGS) entry which is preliminary data.</text>
</comment>
<keyword evidence="1" id="KW-1133">Transmembrane helix</keyword>
<dbReference type="AlphaFoldDB" id="A0AAU9P9F2"/>
<feature type="transmembrane region" description="Helical" evidence="1">
    <location>
        <begin position="93"/>
        <end position="117"/>
    </location>
</feature>
<sequence length="156" mass="17743">MFSRLGRSISRLSRSRVLTDSSAYQSRDDKLGVSVLRRYLGSLAANNQRNGSGLGLSSKLYTSDMNYILPNPRIRRFSSNPNKKESSKSQKRGSFQFIICVPLLLGFGSMLCSWLLYKLLCKEVDKLLVICQVLGEEKDRGERNMDFEAEEQKEGY</sequence>
<gene>
    <name evidence="2" type="ORF">LVIROSA_LOCUS32467</name>
</gene>
<evidence type="ECO:0000313" key="2">
    <source>
        <dbReference type="EMBL" id="CAH1446804.1"/>
    </source>
</evidence>
<reference evidence="2 3" key="1">
    <citation type="submission" date="2022-01" db="EMBL/GenBank/DDBJ databases">
        <authorList>
            <person name="Xiong W."/>
            <person name="Schranz E."/>
        </authorList>
    </citation>
    <scope>NUCLEOTIDE SEQUENCE [LARGE SCALE GENOMIC DNA]</scope>
</reference>
<proteinExistence type="predicted"/>
<name>A0AAU9P9F2_9ASTR</name>
<keyword evidence="3" id="KW-1185">Reference proteome</keyword>